<dbReference type="OrthoDB" id="1264301at2"/>
<evidence type="ECO:0000313" key="2">
    <source>
        <dbReference type="Proteomes" id="UP000184485"/>
    </source>
</evidence>
<dbReference type="InterPro" id="IPR019226">
    <property type="entry name" value="DUF2158"/>
</dbReference>
<reference evidence="1 2" key="1">
    <citation type="submission" date="2016-11" db="EMBL/GenBank/DDBJ databases">
        <authorList>
            <person name="Jaros S."/>
            <person name="Januszkiewicz K."/>
            <person name="Wedrychowicz H."/>
        </authorList>
    </citation>
    <scope>NUCLEOTIDE SEQUENCE [LARGE SCALE GENOMIC DNA]</scope>
    <source>
        <strain evidence="1 2">DSM 19436</strain>
    </source>
</reference>
<sequence>MSDELKVGDIVSLKTGGPEMIVTSVVRTPNDTVLIGCAPLRAPTEKPIEVSMDRLISIN</sequence>
<gene>
    <name evidence="1" type="ORF">SAMN02745157_1394</name>
</gene>
<name>A0A1M4Y0W4_9HYPH</name>
<accession>A0A1M4Y0W4</accession>
<dbReference type="AlphaFoldDB" id="A0A1M4Y0W4"/>
<evidence type="ECO:0000313" key="1">
    <source>
        <dbReference type="EMBL" id="SHE99381.1"/>
    </source>
</evidence>
<dbReference type="Proteomes" id="UP000184485">
    <property type="component" value="Unassembled WGS sequence"/>
</dbReference>
<keyword evidence="2" id="KW-1185">Reference proteome</keyword>
<dbReference type="RefSeq" id="WP_073051943.1">
    <property type="nucleotide sequence ID" value="NZ_FQUP01000001.1"/>
</dbReference>
<protein>
    <submittedName>
        <fullName evidence="1">Uncharacterized small protein</fullName>
    </submittedName>
</protein>
<dbReference type="EMBL" id="FQUP01000001">
    <property type="protein sequence ID" value="SHE99381.1"/>
    <property type="molecule type" value="Genomic_DNA"/>
</dbReference>
<dbReference type="Pfam" id="PF09926">
    <property type="entry name" value="DUF2158"/>
    <property type="match status" value="1"/>
</dbReference>
<proteinExistence type="predicted"/>
<organism evidence="1 2">
    <name type="scientific">Kaistia soli DSM 19436</name>
    <dbReference type="NCBI Taxonomy" id="1122133"/>
    <lineage>
        <taxon>Bacteria</taxon>
        <taxon>Pseudomonadati</taxon>
        <taxon>Pseudomonadota</taxon>
        <taxon>Alphaproteobacteria</taxon>
        <taxon>Hyphomicrobiales</taxon>
        <taxon>Kaistiaceae</taxon>
        <taxon>Kaistia</taxon>
    </lineage>
</organism>